<dbReference type="RefSeq" id="WP_257511146.1">
    <property type="nucleotide sequence ID" value="NZ_JANKHG010000014.1"/>
</dbReference>
<keyword evidence="2" id="KW-0472">Membrane</keyword>
<evidence type="ECO:0008006" key="5">
    <source>
        <dbReference type="Google" id="ProtNLM"/>
    </source>
</evidence>
<feature type="transmembrane region" description="Helical" evidence="2">
    <location>
        <begin position="397"/>
        <end position="419"/>
    </location>
</feature>
<dbReference type="PANTHER" id="PTHR32309">
    <property type="entry name" value="TYROSINE-PROTEIN KINASE"/>
    <property type="match status" value="1"/>
</dbReference>
<organism evidence="3 4">
    <name type="scientific">Limnobacter parvus</name>
    <dbReference type="NCBI Taxonomy" id="2939690"/>
    <lineage>
        <taxon>Bacteria</taxon>
        <taxon>Pseudomonadati</taxon>
        <taxon>Pseudomonadota</taxon>
        <taxon>Betaproteobacteria</taxon>
        <taxon>Burkholderiales</taxon>
        <taxon>Burkholderiaceae</taxon>
        <taxon>Limnobacter</taxon>
    </lineage>
</organism>
<keyword evidence="2" id="KW-1133">Transmembrane helix</keyword>
<dbReference type="PANTHER" id="PTHR32309:SF13">
    <property type="entry name" value="FERRIC ENTEROBACTIN TRANSPORT PROTEIN FEPE"/>
    <property type="match status" value="1"/>
</dbReference>
<gene>
    <name evidence="3" type="ORF">NSP04_04580</name>
</gene>
<keyword evidence="2" id="KW-0812">Transmembrane</keyword>
<keyword evidence="4" id="KW-1185">Reference proteome</keyword>
<feature type="transmembrane region" description="Helical" evidence="2">
    <location>
        <begin position="12"/>
        <end position="35"/>
    </location>
</feature>
<evidence type="ECO:0000256" key="2">
    <source>
        <dbReference type="SAM" id="Phobius"/>
    </source>
</evidence>
<feature type="coiled-coil region" evidence="1">
    <location>
        <begin position="173"/>
        <end position="200"/>
    </location>
</feature>
<proteinExistence type="predicted"/>
<dbReference type="InterPro" id="IPR050445">
    <property type="entry name" value="Bact_polysacc_biosynth/exp"/>
</dbReference>
<feature type="coiled-coil region" evidence="1">
    <location>
        <begin position="257"/>
        <end position="358"/>
    </location>
</feature>
<keyword evidence="1" id="KW-0175">Coiled coil</keyword>
<reference evidence="3" key="1">
    <citation type="submission" date="2022-07" db="EMBL/GenBank/DDBJ databases">
        <authorList>
            <person name="Xamxidin M."/>
        </authorList>
    </citation>
    <scope>NUCLEOTIDE SEQUENCE</scope>
    <source>
        <strain evidence="3">YS8-69</strain>
    </source>
</reference>
<accession>A0ABT1XFJ5</accession>
<dbReference type="Proteomes" id="UP001165267">
    <property type="component" value="Unassembled WGS sequence"/>
</dbReference>
<name>A0ABT1XFJ5_9BURK</name>
<evidence type="ECO:0000313" key="3">
    <source>
        <dbReference type="EMBL" id="MCR2745919.1"/>
    </source>
</evidence>
<protein>
    <recommendedName>
        <fullName evidence="5">Chain length determinant protein EpsF</fullName>
    </recommendedName>
</protein>
<comment type="caution">
    <text evidence="3">The sequence shown here is derived from an EMBL/GenBank/DDBJ whole genome shotgun (WGS) entry which is preliminary data.</text>
</comment>
<dbReference type="EMBL" id="JANKHG010000014">
    <property type="protein sequence ID" value="MCR2745919.1"/>
    <property type="molecule type" value="Genomic_DNA"/>
</dbReference>
<evidence type="ECO:0000256" key="1">
    <source>
        <dbReference type="SAM" id="Coils"/>
    </source>
</evidence>
<sequence length="457" mass="49635">MTFNQLQLIFRAHLRITLTTLCVIVIGAVLAAALLPNEFKANATLVVDVRAPDTVLGNSGLPFTSPAYMNTQAELAASGRVIEQTISALKLEENAELKAKWEEGASETQSFKEWLVAFVQGNVEVAPGKESNTLYIAVTSNSPTFAAELANGLAQAYITTSIAMNVEPAKNYAQFFEEQQQEARNELIKAQSRLSDFQRERGIVIASDDQIDVENARLNELSSALTDTQTRRADQVGRAASAGEQGLLQDPISNVVLNTLRSQLQQKQSELAEASARIGINHPEFRRLKAEVDALQTSVNQEIQRSNATLLAGARASGSQEFALKSALEEQRQRILELTENRDSAMTLRRDLDAAEKQFELVSARTSMSEISSRQTTANAFLVSAASVPTKPNSPGLTLIALSAVLFGLVLGLVISCAVEFLDYRVRSTDDLGLLGLPALATISSNTTHPKLNFNSR</sequence>
<evidence type="ECO:0000313" key="4">
    <source>
        <dbReference type="Proteomes" id="UP001165267"/>
    </source>
</evidence>